<proteinExistence type="predicted"/>
<name>A0ABU2KFU5_9FLAO</name>
<evidence type="ECO:0000313" key="1">
    <source>
        <dbReference type="EMBL" id="MDT0293587.1"/>
    </source>
</evidence>
<dbReference type="EMBL" id="JAVRBG010000002">
    <property type="protein sequence ID" value="MDT0293587.1"/>
    <property type="molecule type" value="Genomic_DNA"/>
</dbReference>
<dbReference type="RefSeq" id="WP_311400667.1">
    <property type="nucleotide sequence ID" value="NZ_JAVRBG010000002.1"/>
</dbReference>
<gene>
    <name evidence="1" type="ORF">RLT85_02970</name>
</gene>
<keyword evidence="2" id="KW-1185">Reference proteome</keyword>
<sequence length="35" mass="4054">MAALLDIDTVILSKIERGERKTKKIILLKWQKSLT</sequence>
<organism evidence="1 2">
    <name type="scientific">Mesonia ostreae</name>
    <dbReference type="NCBI Taxonomy" id="861110"/>
    <lineage>
        <taxon>Bacteria</taxon>
        <taxon>Pseudomonadati</taxon>
        <taxon>Bacteroidota</taxon>
        <taxon>Flavobacteriia</taxon>
        <taxon>Flavobacteriales</taxon>
        <taxon>Flavobacteriaceae</taxon>
        <taxon>Mesonia</taxon>
    </lineage>
</organism>
<comment type="caution">
    <text evidence="1">The sequence shown here is derived from an EMBL/GenBank/DDBJ whole genome shotgun (WGS) entry which is preliminary data.</text>
</comment>
<reference evidence="2" key="1">
    <citation type="submission" date="2023-07" db="EMBL/GenBank/DDBJ databases">
        <title>Isolating and identifying novel microbial strains from the Mariana Trench.</title>
        <authorList>
            <person name="Fu H."/>
        </authorList>
    </citation>
    <scope>NUCLEOTIDE SEQUENCE [LARGE SCALE GENOMIC DNA]</scope>
    <source>
        <strain evidence="2">T-y2</strain>
    </source>
</reference>
<evidence type="ECO:0000313" key="2">
    <source>
        <dbReference type="Proteomes" id="UP001182991"/>
    </source>
</evidence>
<dbReference type="Proteomes" id="UP001182991">
    <property type="component" value="Unassembled WGS sequence"/>
</dbReference>
<protein>
    <submittedName>
        <fullName evidence="1">Uncharacterized protein</fullName>
    </submittedName>
</protein>
<accession>A0ABU2KFU5</accession>